<comment type="subcellular location">
    <subcellularLocation>
        <location evidence="1">Endomembrane system</location>
        <topology evidence="1">Multi-pass membrane protein</topology>
    </subcellularLocation>
</comment>
<accession>A0ABU6DAH8</accession>
<evidence type="ECO:0000256" key="1">
    <source>
        <dbReference type="ARBA" id="ARBA00004127"/>
    </source>
</evidence>
<evidence type="ECO:0000313" key="4">
    <source>
        <dbReference type="Proteomes" id="UP001355653"/>
    </source>
</evidence>
<feature type="transmembrane region" description="Helical" evidence="2">
    <location>
        <begin position="233"/>
        <end position="256"/>
    </location>
</feature>
<evidence type="ECO:0000256" key="2">
    <source>
        <dbReference type="SAM" id="Phobius"/>
    </source>
</evidence>
<reference evidence="3 4" key="1">
    <citation type="submission" date="2023-03" db="EMBL/GenBank/DDBJ databases">
        <title>Bacillus Genome Sequencing.</title>
        <authorList>
            <person name="Dunlap C."/>
        </authorList>
    </citation>
    <scope>NUCLEOTIDE SEQUENCE [LARGE SCALE GENOMIC DNA]</scope>
    <source>
        <strain evidence="3 4">NRS-1351</strain>
    </source>
</reference>
<keyword evidence="2" id="KW-0472">Membrane</keyword>
<gene>
    <name evidence="3" type="ORF">P5G65_12290</name>
</gene>
<keyword evidence="2" id="KW-0812">Transmembrane</keyword>
<feature type="transmembrane region" description="Helical" evidence="2">
    <location>
        <begin position="97"/>
        <end position="114"/>
    </location>
</feature>
<feature type="transmembrane region" description="Helical" evidence="2">
    <location>
        <begin position="66"/>
        <end position="85"/>
    </location>
</feature>
<feature type="transmembrane region" description="Helical" evidence="2">
    <location>
        <begin position="152"/>
        <end position="172"/>
    </location>
</feature>
<evidence type="ECO:0000313" key="3">
    <source>
        <dbReference type="EMBL" id="MEB4794679.1"/>
    </source>
</evidence>
<dbReference type="EMBL" id="JAROBY010000017">
    <property type="protein sequence ID" value="MEB4794679.1"/>
    <property type="molecule type" value="Genomic_DNA"/>
</dbReference>
<dbReference type="InterPro" id="IPR037185">
    <property type="entry name" value="EmrE-like"/>
</dbReference>
<feature type="transmembrane region" description="Helical" evidence="2">
    <location>
        <begin position="35"/>
        <end position="54"/>
    </location>
</feature>
<dbReference type="SUPFAM" id="SSF103481">
    <property type="entry name" value="Multidrug resistance efflux transporter EmrE"/>
    <property type="match status" value="2"/>
</dbReference>
<sequence>MLLVVPYVAAALFVVQSLCLKQFKKAGEHQGEPLLLHASYMLMIAVGFMTWTMLTAWPSTVSLSTFWIAIVYGADFALTMTVYSLAIRTGPLSTTSFCFSASMLLPVAASALFWQESFGFMKWLGVGLFMVSFYFILVYGKKQKTKRITRQWYGYAGLSFLLNGNLSVLSKLQQTMRERDETSVFMTIAFLAGCLFCLIGSVILSRIGRKNKLATNEPGAKMILQNLATFVKYWPSIVGLALTTGIGNWIVVWLSGKLPGSYLFPTVNGGIIIGLVVVSRFLYKEHLSSIGWVGIIVGIAAMIAVSV</sequence>
<feature type="transmembrane region" description="Helical" evidence="2">
    <location>
        <begin position="6"/>
        <end position="23"/>
    </location>
</feature>
<name>A0ABU6DAH8_9BACL</name>
<keyword evidence="2" id="KW-1133">Transmembrane helix</keyword>
<organism evidence="3 4">
    <name type="scientific">Paenibacillus chondroitinus</name>
    <dbReference type="NCBI Taxonomy" id="59842"/>
    <lineage>
        <taxon>Bacteria</taxon>
        <taxon>Bacillati</taxon>
        <taxon>Bacillota</taxon>
        <taxon>Bacilli</taxon>
        <taxon>Bacillales</taxon>
        <taxon>Paenibacillaceae</taxon>
        <taxon>Paenibacillus</taxon>
    </lineage>
</organism>
<protein>
    <recommendedName>
        <fullName evidence="5">EamA domain-containing protein</fullName>
    </recommendedName>
</protein>
<dbReference type="RefSeq" id="WP_127458357.1">
    <property type="nucleotide sequence ID" value="NZ_JAROBY010000017.1"/>
</dbReference>
<keyword evidence="4" id="KW-1185">Reference proteome</keyword>
<feature type="transmembrane region" description="Helical" evidence="2">
    <location>
        <begin position="262"/>
        <end position="283"/>
    </location>
</feature>
<evidence type="ECO:0008006" key="5">
    <source>
        <dbReference type="Google" id="ProtNLM"/>
    </source>
</evidence>
<comment type="caution">
    <text evidence="3">The sequence shown here is derived from an EMBL/GenBank/DDBJ whole genome shotgun (WGS) entry which is preliminary data.</text>
</comment>
<feature type="transmembrane region" description="Helical" evidence="2">
    <location>
        <begin position="120"/>
        <end position="140"/>
    </location>
</feature>
<dbReference type="Gene3D" id="1.10.3730.20">
    <property type="match status" value="2"/>
</dbReference>
<dbReference type="Proteomes" id="UP001355653">
    <property type="component" value="Unassembled WGS sequence"/>
</dbReference>
<feature type="transmembrane region" description="Helical" evidence="2">
    <location>
        <begin position="184"/>
        <end position="204"/>
    </location>
</feature>
<feature type="transmembrane region" description="Helical" evidence="2">
    <location>
        <begin position="290"/>
        <end position="306"/>
    </location>
</feature>
<proteinExistence type="predicted"/>